<evidence type="ECO:0000313" key="1">
    <source>
        <dbReference type="EMBL" id="KIL63467.1"/>
    </source>
</evidence>
<keyword evidence="2" id="KW-1185">Reference proteome</keyword>
<dbReference type="HOGENOM" id="CLU_1610318_0_0_1"/>
<reference evidence="1 2" key="1">
    <citation type="submission" date="2014-04" db="EMBL/GenBank/DDBJ databases">
        <title>Evolutionary Origins and Diversification of the Mycorrhizal Mutualists.</title>
        <authorList>
            <consortium name="DOE Joint Genome Institute"/>
            <consortium name="Mycorrhizal Genomics Consortium"/>
            <person name="Kohler A."/>
            <person name="Kuo A."/>
            <person name="Nagy L.G."/>
            <person name="Floudas D."/>
            <person name="Copeland A."/>
            <person name="Barry K.W."/>
            <person name="Cichocki N."/>
            <person name="Veneault-Fourrey C."/>
            <person name="LaButti K."/>
            <person name="Lindquist E.A."/>
            <person name="Lipzen A."/>
            <person name="Lundell T."/>
            <person name="Morin E."/>
            <person name="Murat C."/>
            <person name="Riley R."/>
            <person name="Ohm R."/>
            <person name="Sun H."/>
            <person name="Tunlid A."/>
            <person name="Henrissat B."/>
            <person name="Grigoriev I.V."/>
            <person name="Hibbett D.S."/>
            <person name="Martin F."/>
        </authorList>
    </citation>
    <scope>NUCLEOTIDE SEQUENCE [LARGE SCALE GENOMIC DNA]</scope>
    <source>
        <strain evidence="1 2">Koide BX008</strain>
    </source>
</reference>
<dbReference type="Proteomes" id="UP000054549">
    <property type="component" value="Unassembled WGS sequence"/>
</dbReference>
<dbReference type="EMBL" id="KN818259">
    <property type="protein sequence ID" value="KIL63467.1"/>
    <property type="molecule type" value="Genomic_DNA"/>
</dbReference>
<organism evidence="1 2">
    <name type="scientific">Amanita muscaria (strain Koide BX008)</name>
    <dbReference type="NCBI Taxonomy" id="946122"/>
    <lineage>
        <taxon>Eukaryota</taxon>
        <taxon>Fungi</taxon>
        <taxon>Dikarya</taxon>
        <taxon>Basidiomycota</taxon>
        <taxon>Agaricomycotina</taxon>
        <taxon>Agaricomycetes</taxon>
        <taxon>Agaricomycetidae</taxon>
        <taxon>Agaricales</taxon>
        <taxon>Pluteineae</taxon>
        <taxon>Amanitaceae</taxon>
        <taxon>Amanita</taxon>
    </lineage>
</organism>
<dbReference type="AlphaFoldDB" id="A0A0C2WP96"/>
<gene>
    <name evidence="1" type="ORF">M378DRAFT_672872</name>
</gene>
<proteinExistence type="predicted"/>
<sequence length="165" mass="18434">MGPCFIPIHEATLWLWRPGDRTCCQRFASFCSFCRALMKRRVKRKYMRLSKFQAVGIACSLSFVNKMQRLECGGAVKRCRGLGTYFGRLAITRTSKEIHPPVSNLGSKKLPARTALVIDSHSNVTVLSRSSLRDGPSTNTMAMSTTFQFSQERTGGLSAPLLAFY</sequence>
<accession>A0A0C2WP96</accession>
<name>A0A0C2WP96_AMAMK</name>
<protein>
    <submittedName>
        <fullName evidence="1">Uncharacterized protein</fullName>
    </submittedName>
</protein>
<evidence type="ECO:0000313" key="2">
    <source>
        <dbReference type="Proteomes" id="UP000054549"/>
    </source>
</evidence>
<dbReference type="InParanoid" id="A0A0C2WP96"/>